<keyword evidence="2 4" id="KW-0238">DNA-binding</keyword>
<evidence type="ECO:0000256" key="2">
    <source>
        <dbReference type="ARBA" id="ARBA00023125"/>
    </source>
</evidence>
<dbReference type="PANTHER" id="PTHR47506:SF3">
    <property type="entry name" value="HTH-TYPE TRANSCRIPTIONAL REGULATOR LMRA"/>
    <property type="match status" value="1"/>
</dbReference>
<gene>
    <name evidence="6" type="ORF">OM076_23800</name>
</gene>
<dbReference type="GO" id="GO:0003677">
    <property type="term" value="F:DNA binding"/>
    <property type="evidence" value="ECO:0007669"/>
    <property type="project" value="UniProtKB-UniRule"/>
</dbReference>
<dbReference type="InterPro" id="IPR009057">
    <property type="entry name" value="Homeodomain-like_sf"/>
</dbReference>
<dbReference type="GO" id="GO:0045892">
    <property type="term" value="P:negative regulation of DNA-templated transcription"/>
    <property type="evidence" value="ECO:0007669"/>
    <property type="project" value="UniProtKB-ARBA"/>
</dbReference>
<evidence type="ECO:0000256" key="1">
    <source>
        <dbReference type="ARBA" id="ARBA00023015"/>
    </source>
</evidence>
<dbReference type="InterPro" id="IPR001647">
    <property type="entry name" value="HTH_TetR"/>
</dbReference>
<keyword evidence="1" id="KW-0805">Transcription regulation</keyword>
<evidence type="ECO:0000256" key="3">
    <source>
        <dbReference type="ARBA" id="ARBA00023163"/>
    </source>
</evidence>
<sequence>MPVAKGEPLDPAATRARILDTASRVFYERGTLAVGVNELAAEAGVSKVTLYRHFDSKEALVAAFLRRRSDRVSAWLREVSARPELSPTERILALFDALGAWFAEPAFAGCALVNGAVEARGVHSEARAIAAWHLERHLALLRELTGDAEALARQLLVLVEGATTVAFVRGDPGAAADARAVAALLLG</sequence>
<dbReference type="PRINTS" id="PR00455">
    <property type="entry name" value="HTHTETR"/>
</dbReference>
<dbReference type="InterPro" id="IPR036271">
    <property type="entry name" value="Tet_transcr_reg_TetR-rel_C_sf"/>
</dbReference>
<keyword evidence="7" id="KW-1185">Reference proteome</keyword>
<accession>A0A9X3S1E9</accession>
<organism evidence="6 7">
    <name type="scientific">Solirubrobacter ginsenosidimutans</name>
    <dbReference type="NCBI Taxonomy" id="490573"/>
    <lineage>
        <taxon>Bacteria</taxon>
        <taxon>Bacillati</taxon>
        <taxon>Actinomycetota</taxon>
        <taxon>Thermoleophilia</taxon>
        <taxon>Solirubrobacterales</taxon>
        <taxon>Solirubrobacteraceae</taxon>
        <taxon>Solirubrobacter</taxon>
    </lineage>
</organism>
<proteinExistence type="predicted"/>
<dbReference type="Gene3D" id="1.10.357.10">
    <property type="entry name" value="Tetracycline Repressor, domain 2"/>
    <property type="match status" value="1"/>
</dbReference>
<feature type="DNA-binding region" description="H-T-H motif" evidence="4">
    <location>
        <begin position="35"/>
        <end position="54"/>
    </location>
</feature>
<dbReference type="Proteomes" id="UP001149140">
    <property type="component" value="Unassembled WGS sequence"/>
</dbReference>
<keyword evidence="3" id="KW-0804">Transcription</keyword>
<dbReference type="PANTHER" id="PTHR47506">
    <property type="entry name" value="TRANSCRIPTIONAL REGULATORY PROTEIN"/>
    <property type="match status" value="1"/>
</dbReference>
<dbReference type="Pfam" id="PF00440">
    <property type="entry name" value="TetR_N"/>
    <property type="match status" value="1"/>
</dbReference>
<dbReference type="AlphaFoldDB" id="A0A9X3S1E9"/>
<dbReference type="FunFam" id="1.10.10.60:FF:000141">
    <property type="entry name" value="TetR family transcriptional regulator"/>
    <property type="match status" value="1"/>
</dbReference>
<evidence type="ECO:0000256" key="4">
    <source>
        <dbReference type="PROSITE-ProRule" id="PRU00335"/>
    </source>
</evidence>
<dbReference type="SUPFAM" id="SSF48498">
    <property type="entry name" value="Tetracyclin repressor-like, C-terminal domain"/>
    <property type="match status" value="1"/>
</dbReference>
<name>A0A9X3S1E9_9ACTN</name>
<dbReference type="PROSITE" id="PS50977">
    <property type="entry name" value="HTH_TETR_2"/>
    <property type="match status" value="1"/>
</dbReference>
<dbReference type="RefSeq" id="WP_270042564.1">
    <property type="nucleotide sequence ID" value="NZ_JAPDOD010000024.1"/>
</dbReference>
<feature type="domain" description="HTH tetR-type" evidence="5">
    <location>
        <begin position="12"/>
        <end position="72"/>
    </location>
</feature>
<comment type="caution">
    <text evidence="6">The sequence shown here is derived from an EMBL/GenBank/DDBJ whole genome shotgun (WGS) entry which is preliminary data.</text>
</comment>
<dbReference type="SUPFAM" id="SSF46689">
    <property type="entry name" value="Homeodomain-like"/>
    <property type="match status" value="1"/>
</dbReference>
<evidence type="ECO:0000259" key="5">
    <source>
        <dbReference type="PROSITE" id="PS50977"/>
    </source>
</evidence>
<protein>
    <submittedName>
        <fullName evidence="6">TetR/AcrR family transcriptional regulator</fullName>
    </submittedName>
</protein>
<evidence type="ECO:0000313" key="7">
    <source>
        <dbReference type="Proteomes" id="UP001149140"/>
    </source>
</evidence>
<dbReference type="EMBL" id="JAPDOD010000024">
    <property type="protein sequence ID" value="MDA0163320.1"/>
    <property type="molecule type" value="Genomic_DNA"/>
</dbReference>
<reference evidence="6" key="1">
    <citation type="submission" date="2022-10" db="EMBL/GenBank/DDBJ databases">
        <title>The WGS of Solirubrobacter ginsenosidimutans DSM 21036.</title>
        <authorList>
            <person name="Jiang Z."/>
        </authorList>
    </citation>
    <scope>NUCLEOTIDE SEQUENCE</scope>
    <source>
        <strain evidence="6">DSM 21036</strain>
    </source>
</reference>
<evidence type="ECO:0000313" key="6">
    <source>
        <dbReference type="EMBL" id="MDA0163320.1"/>
    </source>
</evidence>